<proteinExistence type="predicted"/>
<protein>
    <submittedName>
        <fullName evidence="1">Uncharacterized protein</fullName>
    </submittedName>
</protein>
<evidence type="ECO:0000313" key="1">
    <source>
        <dbReference type="EnsemblMetazoa" id="PPA00952.1"/>
    </source>
</evidence>
<gene>
    <name evidence="1" type="primary">WBGene00090506</name>
</gene>
<dbReference type="Proteomes" id="UP000005239">
    <property type="component" value="Unassembled WGS sequence"/>
</dbReference>
<name>A0A2A6BR25_PRIPA</name>
<accession>A0A8R1U2V2</accession>
<dbReference type="EnsemblMetazoa" id="PPA00952.1">
    <property type="protein sequence ID" value="PPA00952.1"/>
    <property type="gene ID" value="WBGene00090506"/>
</dbReference>
<dbReference type="AlphaFoldDB" id="A0A2A6BR25"/>
<reference evidence="2" key="1">
    <citation type="journal article" date="2008" name="Nat. Genet.">
        <title>The Pristionchus pacificus genome provides a unique perspective on nematode lifestyle and parasitism.</title>
        <authorList>
            <person name="Dieterich C."/>
            <person name="Clifton S.W."/>
            <person name="Schuster L.N."/>
            <person name="Chinwalla A."/>
            <person name="Delehaunty K."/>
            <person name="Dinkelacker I."/>
            <person name="Fulton L."/>
            <person name="Fulton R."/>
            <person name="Godfrey J."/>
            <person name="Minx P."/>
            <person name="Mitreva M."/>
            <person name="Roeseler W."/>
            <person name="Tian H."/>
            <person name="Witte H."/>
            <person name="Yang S.P."/>
            <person name="Wilson R.K."/>
            <person name="Sommer R.J."/>
        </authorList>
    </citation>
    <scope>NUCLEOTIDE SEQUENCE [LARGE SCALE GENOMIC DNA]</scope>
    <source>
        <strain evidence="2">PS312</strain>
    </source>
</reference>
<sequence length="119" mass="14015">MIPMFDNFPEITEIQKKIDWTLFLAKAIDDGQNYYAPELAVLEKEKKEVMKKVIEEDFAKKYPDVEIAHAVKRDAPRRKIERRKKRENMKSDEFRKEGSLRIRAGRKIMIKKAGVLACC</sequence>
<accession>A0A2A6BR25</accession>
<reference evidence="1" key="2">
    <citation type="submission" date="2022-06" db="UniProtKB">
        <authorList>
            <consortium name="EnsemblMetazoa"/>
        </authorList>
    </citation>
    <scope>IDENTIFICATION</scope>
    <source>
        <strain evidence="1">PS312</strain>
    </source>
</reference>
<organism evidence="1 2">
    <name type="scientific">Pristionchus pacificus</name>
    <name type="common">Parasitic nematode worm</name>
    <dbReference type="NCBI Taxonomy" id="54126"/>
    <lineage>
        <taxon>Eukaryota</taxon>
        <taxon>Metazoa</taxon>
        <taxon>Ecdysozoa</taxon>
        <taxon>Nematoda</taxon>
        <taxon>Chromadorea</taxon>
        <taxon>Rhabditida</taxon>
        <taxon>Rhabditina</taxon>
        <taxon>Diplogasteromorpha</taxon>
        <taxon>Diplogasteroidea</taxon>
        <taxon>Neodiplogasteridae</taxon>
        <taxon>Pristionchus</taxon>
    </lineage>
</organism>
<evidence type="ECO:0000313" key="2">
    <source>
        <dbReference type="Proteomes" id="UP000005239"/>
    </source>
</evidence>
<keyword evidence="2" id="KW-1185">Reference proteome</keyword>